<evidence type="ECO:0000313" key="2">
    <source>
        <dbReference type="Proteomes" id="UP000266861"/>
    </source>
</evidence>
<organism evidence="1 2">
    <name type="scientific">Diversispora epigaea</name>
    <dbReference type="NCBI Taxonomy" id="1348612"/>
    <lineage>
        <taxon>Eukaryota</taxon>
        <taxon>Fungi</taxon>
        <taxon>Fungi incertae sedis</taxon>
        <taxon>Mucoromycota</taxon>
        <taxon>Glomeromycotina</taxon>
        <taxon>Glomeromycetes</taxon>
        <taxon>Diversisporales</taxon>
        <taxon>Diversisporaceae</taxon>
        <taxon>Diversispora</taxon>
    </lineage>
</organism>
<name>A0A397GAQ8_9GLOM</name>
<protein>
    <submittedName>
        <fullName evidence="1">Uncharacterized protein</fullName>
    </submittedName>
</protein>
<gene>
    <name evidence="1" type="ORF">Glove_590g29</name>
</gene>
<evidence type="ECO:0000313" key="1">
    <source>
        <dbReference type="EMBL" id="RHZ47159.1"/>
    </source>
</evidence>
<dbReference type="EMBL" id="PQFF01000495">
    <property type="protein sequence ID" value="RHZ47159.1"/>
    <property type="molecule type" value="Genomic_DNA"/>
</dbReference>
<comment type="caution">
    <text evidence="1">The sequence shown here is derived from an EMBL/GenBank/DDBJ whole genome shotgun (WGS) entry which is preliminary data.</text>
</comment>
<sequence length="297" mass="34877">MKPVSISKIKDMCKRFVSNFLFENLSSLLYDLSHTKNWKESKDKLEEVILKILKTLKFVWCNPVFHSEFIDTMKIAKEILNEELIIEYHPPFLNGLELDTFFQKYQIALEVQGNQHRFHNTGWYKDVKKLEDIVNRDRRKGCICQNNGIFLLEIFTYIDKSVESLMPEKKEDVAKISLSNYKLDNIIREAIHERYNAEIIGKDLFIKYDGYYKEEIHYQLTNSARTHNPNWGVNSNVTCVVGGNNFRPNVGIWFRKPTFAQGTNLIANLCPPPNVWIEVFYNRDSDRSHALSKIDNI</sequence>
<proteinExistence type="predicted"/>
<accession>A0A397GAQ8</accession>
<reference evidence="1 2" key="1">
    <citation type="submission" date="2018-08" db="EMBL/GenBank/DDBJ databases">
        <title>Genome and evolution of the arbuscular mycorrhizal fungus Diversispora epigaea (formerly Glomus versiforme) and its bacterial endosymbionts.</title>
        <authorList>
            <person name="Sun X."/>
            <person name="Fei Z."/>
            <person name="Harrison M."/>
        </authorList>
    </citation>
    <scope>NUCLEOTIDE SEQUENCE [LARGE SCALE GENOMIC DNA]</scope>
    <source>
        <strain evidence="1 2">IT104</strain>
    </source>
</reference>
<dbReference type="OrthoDB" id="2358744at2759"/>
<dbReference type="Proteomes" id="UP000266861">
    <property type="component" value="Unassembled WGS sequence"/>
</dbReference>
<keyword evidence="2" id="KW-1185">Reference proteome</keyword>
<dbReference type="AlphaFoldDB" id="A0A397GAQ8"/>